<dbReference type="InterPro" id="IPR050248">
    <property type="entry name" value="Polysacc_deacetylase_ArnD"/>
</dbReference>
<dbReference type="Gene3D" id="3.20.20.370">
    <property type="entry name" value="Glycoside hydrolase/deacetylase"/>
    <property type="match status" value="1"/>
</dbReference>
<evidence type="ECO:0000259" key="3">
    <source>
        <dbReference type="PROSITE" id="PS51677"/>
    </source>
</evidence>
<dbReference type="GO" id="GO:0016020">
    <property type="term" value="C:membrane"/>
    <property type="evidence" value="ECO:0007669"/>
    <property type="project" value="TreeGrafter"/>
</dbReference>
<dbReference type="CDD" id="cd10954">
    <property type="entry name" value="CE4_CtAXE_like"/>
    <property type="match status" value="1"/>
</dbReference>
<keyword evidence="1" id="KW-0479">Metal-binding</keyword>
<dbReference type="PANTHER" id="PTHR10587">
    <property type="entry name" value="GLYCOSYL TRANSFERASE-RELATED"/>
    <property type="match status" value="1"/>
</dbReference>
<dbReference type="GO" id="GO:0016810">
    <property type="term" value="F:hydrolase activity, acting on carbon-nitrogen (but not peptide) bonds"/>
    <property type="evidence" value="ECO:0007669"/>
    <property type="project" value="InterPro"/>
</dbReference>
<dbReference type="InterPro" id="IPR011330">
    <property type="entry name" value="Glyco_hydro/deAcase_b/a-brl"/>
</dbReference>
<organism evidence="4 5">
    <name type="scientific">Bittarella massiliensis</name>
    <name type="common">ex Durand et al. 2017</name>
    <dbReference type="NCBI Taxonomy" id="1720313"/>
    <lineage>
        <taxon>Bacteria</taxon>
        <taxon>Bacillati</taxon>
        <taxon>Bacillota</taxon>
        <taxon>Clostridia</taxon>
        <taxon>Eubacteriales</taxon>
        <taxon>Oscillospiraceae</taxon>
        <taxon>Bittarella (ex Durand et al. 2017)</taxon>
    </lineage>
</organism>
<dbReference type="InterPro" id="IPR021729">
    <property type="entry name" value="DUF3298"/>
</dbReference>
<dbReference type="GO" id="GO:0005975">
    <property type="term" value="P:carbohydrate metabolic process"/>
    <property type="evidence" value="ECO:0007669"/>
    <property type="project" value="InterPro"/>
</dbReference>
<dbReference type="AlphaFoldDB" id="A0AAQ1RVS3"/>
<feature type="domain" description="NodB homology" evidence="3">
    <location>
        <begin position="302"/>
        <end position="477"/>
    </location>
</feature>
<evidence type="ECO:0000256" key="1">
    <source>
        <dbReference type="ARBA" id="ARBA00022723"/>
    </source>
</evidence>
<sequence>MNGKSVKKRQNRGAKRVVGLGVISLLLAALVLSLNSLAFALSPRPSSDEQLAQGPFAVREETRQVGKIRSKIDYQENTAYSVHYPHLGNEAADNAIAETVGSFIDTFLSDLADYRAPSPQERAVLTVDYESYRAGPVVSVVFHIEMSDPNMAHPSTGVETLVFDSRDGRRLGEGDFFQGDYRPALEQLVGDFLRASEDYREGAEDPAFLAEGFAQEGVFSRFALTAQGVRFYFPRYLLLPGAYGVPVVDLSYDQLKPYLAWDQDELTEKESAKFLAGSLSPMGTSALVERVKTGRYVDPNKPMIALTFDDGPRPDVTGRILDRLGEVGGRATFFVLGNRVGSYPDILAREYAEGHMVASHTYSHKSLPKCDEGEFAQQVQGADEAIGAILPGQPKALRPPYGAYDDTTREKVPHPLIMWSVDTLDWKSRNADAVIRAVRQNVRDGDIVLMHDIHPTTADACDTLIAELAKDYQLVTVEELYQAKGIPLEAGKVYFSARTVR</sequence>
<accession>A0AAQ1RVS3</accession>
<dbReference type="EMBL" id="FQVY01000002">
    <property type="protein sequence ID" value="SHG06097.1"/>
    <property type="molecule type" value="Genomic_DNA"/>
</dbReference>
<reference evidence="5" key="1">
    <citation type="submission" date="2016-11" db="EMBL/GenBank/DDBJ databases">
        <authorList>
            <person name="Jaros S."/>
            <person name="Januszkiewicz K."/>
            <person name="Wedrychowicz H."/>
        </authorList>
    </citation>
    <scope>NUCLEOTIDE SEQUENCE [LARGE SCALE GENOMIC DNA]</scope>
    <source>
        <strain evidence="5">DSM 4029</strain>
    </source>
</reference>
<dbReference type="SUPFAM" id="SSF88713">
    <property type="entry name" value="Glycoside hydrolase/deacetylase"/>
    <property type="match status" value="1"/>
</dbReference>
<gene>
    <name evidence="4" type="ORF">SAMN05444424_1324</name>
</gene>
<evidence type="ECO:0000256" key="2">
    <source>
        <dbReference type="ARBA" id="ARBA00022801"/>
    </source>
</evidence>
<dbReference type="PROSITE" id="PS51677">
    <property type="entry name" value="NODB"/>
    <property type="match status" value="1"/>
</dbReference>
<evidence type="ECO:0000313" key="5">
    <source>
        <dbReference type="Proteomes" id="UP000184089"/>
    </source>
</evidence>
<dbReference type="Proteomes" id="UP000184089">
    <property type="component" value="Unassembled WGS sequence"/>
</dbReference>
<name>A0AAQ1RVS3_9FIRM</name>
<proteinExistence type="predicted"/>
<evidence type="ECO:0000313" key="4">
    <source>
        <dbReference type="EMBL" id="SHG06097.1"/>
    </source>
</evidence>
<dbReference type="InterPro" id="IPR037126">
    <property type="entry name" value="PdaC/RsiV-like_sf"/>
</dbReference>
<dbReference type="InterPro" id="IPR002509">
    <property type="entry name" value="NODB_dom"/>
</dbReference>
<dbReference type="PANTHER" id="PTHR10587:SF133">
    <property type="entry name" value="CHITIN DEACETYLASE 1-RELATED"/>
    <property type="match status" value="1"/>
</dbReference>
<dbReference type="Pfam" id="PF01522">
    <property type="entry name" value="Polysacc_deac_1"/>
    <property type="match status" value="1"/>
</dbReference>
<protein>
    <submittedName>
        <fullName evidence="4">Peptidoglycan/xylan/chitin deacetylase, PgdA/CDA1 family</fullName>
    </submittedName>
</protein>
<comment type="caution">
    <text evidence="4">The sequence shown here is derived from an EMBL/GenBank/DDBJ whole genome shotgun (WGS) entry which is preliminary data.</text>
</comment>
<dbReference type="Gene3D" id="3.90.640.20">
    <property type="entry name" value="Heat-shock cognate protein, ATPase"/>
    <property type="match status" value="1"/>
</dbReference>
<keyword evidence="2" id="KW-0378">Hydrolase</keyword>
<dbReference type="GO" id="GO:0046872">
    <property type="term" value="F:metal ion binding"/>
    <property type="evidence" value="ECO:0007669"/>
    <property type="project" value="UniProtKB-KW"/>
</dbReference>
<dbReference type="Pfam" id="PF11738">
    <property type="entry name" value="DUF3298"/>
    <property type="match status" value="1"/>
</dbReference>